<sequence length="653" mass="75553">MGISISKDVDLRKSDFLQKFSSEEQIILGDPFWDKLISFNLSLPTNRDEQYAFESKIEPYCQDLLRNNLITGNFRTLIDLFLIRYSQLLTVGNSNRELLNWQSFNAMFITRCILKFFTEILCEEDLIKHIEANEDNSRLESLIGSLVGILVDLPVENITYAIHLEATTILLILLSMPVHLGKRPEDSFIFRLIMRGKHIIHAPLLIKNLMNNFIKQEKNSYTFGWSQQHSIVLGIASGLWSILTFNNNSNGPDKIEYSNFQAIPLACQSLLLVLVLVHHCTTQTNAYRNSLFYCTSSEGASHVRPTHGDSLFKINFDSLYTTLCARATGEAETLLLYLLLHRNSNFKTFLLSRLDLENLVIPILKTLYNTPTSNSHHIYMSLIVLLILSEDDTFNRTIHKTKLKNIIWYTERALSDISLGGLLILIVIRTIQYNMLKMRDKYLHTNCLAALANMSSEFRDLHPYVSQRLVSLFETLARKYQRLAKTINNIKDCHETTVDMQNNTDLEQDVAVLEEVLRMVLEILNSCLSNQLVSNPNLVYTLLYKKQTFEMFKNNIVFQDIIHNIEIIIQYFSQLLTDKSQQYEVDAVQVLLTIQQGAKGWPKEKLTKFPELKFKYVEEESPEEFFIPYVWDLVNHQTFLHITDENNMLSINS</sequence>
<protein>
    <recommendedName>
        <fullName evidence="2">Dymeclin</fullName>
    </recommendedName>
</protein>
<reference evidence="5 6" key="1">
    <citation type="submission" date="2023-03" db="EMBL/GenBank/DDBJ databases">
        <title>Genome insight into feeding habits of ladybird beetles.</title>
        <authorList>
            <person name="Li H.-S."/>
            <person name="Huang Y.-H."/>
            <person name="Pang H."/>
        </authorList>
    </citation>
    <scope>NUCLEOTIDE SEQUENCE [LARGE SCALE GENOMIC DNA]</scope>
    <source>
        <strain evidence="5">SYSU_2023b</strain>
        <tissue evidence="5">Whole body</tissue>
    </source>
</reference>
<dbReference type="EMBL" id="JARQZJ010000031">
    <property type="protein sequence ID" value="KAK9873979.1"/>
    <property type="molecule type" value="Genomic_DNA"/>
</dbReference>
<accession>A0AAW1TT81</accession>
<dbReference type="PANTHER" id="PTHR12895:SF9">
    <property type="entry name" value="DYMECLIN"/>
    <property type="match status" value="1"/>
</dbReference>
<evidence type="ECO:0000256" key="4">
    <source>
        <dbReference type="ARBA" id="ARBA00023288"/>
    </source>
</evidence>
<proteinExistence type="inferred from homology"/>
<keyword evidence="3" id="KW-0519">Myristate</keyword>
<evidence type="ECO:0000313" key="6">
    <source>
        <dbReference type="Proteomes" id="UP001431783"/>
    </source>
</evidence>
<evidence type="ECO:0000256" key="2">
    <source>
        <dbReference type="ARBA" id="ARBA00015736"/>
    </source>
</evidence>
<organism evidence="5 6">
    <name type="scientific">Henosepilachna vigintioctopunctata</name>
    <dbReference type="NCBI Taxonomy" id="420089"/>
    <lineage>
        <taxon>Eukaryota</taxon>
        <taxon>Metazoa</taxon>
        <taxon>Ecdysozoa</taxon>
        <taxon>Arthropoda</taxon>
        <taxon>Hexapoda</taxon>
        <taxon>Insecta</taxon>
        <taxon>Pterygota</taxon>
        <taxon>Neoptera</taxon>
        <taxon>Endopterygota</taxon>
        <taxon>Coleoptera</taxon>
        <taxon>Polyphaga</taxon>
        <taxon>Cucujiformia</taxon>
        <taxon>Coccinelloidea</taxon>
        <taxon>Coccinellidae</taxon>
        <taxon>Epilachninae</taxon>
        <taxon>Epilachnini</taxon>
        <taxon>Henosepilachna</taxon>
    </lineage>
</organism>
<comment type="similarity">
    <text evidence="1">Belongs to the dymeclin family.</text>
</comment>
<keyword evidence="4" id="KW-0449">Lipoprotein</keyword>
<gene>
    <name evidence="5" type="ORF">WA026_002330</name>
</gene>
<dbReference type="Pfam" id="PF09742">
    <property type="entry name" value="Dymeclin"/>
    <property type="match status" value="1"/>
</dbReference>
<evidence type="ECO:0000256" key="1">
    <source>
        <dbReference type="ARBA" id="ARBA00010603"/>
    </source>
</evidence>
<dbReference type="InterPro" id="IPR019142">
    <property type="entry name" value="Dymeclin"/>
</dbReference>
<name>A0AAW1TT81_9CUCU</name>
<evidence type="ECO:0000313" key="5">
    <source>
        <dbReference type="EMBL" id="KAK9873979.1"/>
    </source>
</evidence>
<dbReference type="GO" id="GO:0007030">
    <property type="term" value="P:Golgi organization"/>
    <property type="evidence" value="ECO:0007669"/>
    <property type="project" value="TreeGrafter"/>
</dbReference>
<dbReference type="AlphaFoldDB" id="A0AAW1TT81"/>
<evidence type="ECO:0000256" key="3">
    <source>
        <dbReference type="ARBA" id="ARBA00022707"/>
    </source>
</evidence>
<keyword evidence="6" id="KW-1185">Reference proteome</keyword>
<dbReference type="PANTHER" id="PTHR12895">
    <property type="entry name" value="DYMECLIN"/>
    <property type="match status" value="1"/>
</dbReference>
<dbReference type="GO" id="GO:0005794">
    <property type="term" value="C:Golgi apparatus"/>
    <property type="evidence" value="ECO:0007669"/>
    <property type="project" value="TreeGrafter"/>
</dbReference>
<dbReference type="Proteomes" id="UP001431783">
    <property type="component" value="Unassembled WGS sequence"/>
</dbReference>
<comment type="caution">
    <text evidence="5">The sequence shown here is derived from an EMBL/GenBank/DDBJ whole genome shotgun (WGS) entry which is preliminary data.</text>
</comment>